<reference evidence="1 2" key="1">
    <citation type="submission" date="2017-05" db="EMBL/GenBank/DDBJ databases">
        <title>Bifidobacterium vansinderenii sp. nov.</title>
        <authorList>
            <person name="Lugli G.A."/>
            <person name="Duranti S."/>
            <person name="Mangifesta M."/>
        </authorList>
    </citation>
    <scope>NUCLEOTIDE SEQUENCE [LARGE SCALE GENOMIC DNA]</scope>
    <source>
        <strain evidence="1 2">Tam10B</strain>
    </source>
</reference>
<dbReference type="Proteomes" id="UP000215433">
    <property type="component" value="Unassembled WGS sequence"/>
</dbReference>
<accession>A0A229W1A4</accession>
<dbReference type="EMBL" id="NEWD01000002">
    <property type="protein sequence ID" value="OXN01639.1"/>
    <property type="molecule type" value="Genomic_DNA"/>
</dbReference>
<keyword evidence="2" id="KW-1185">Reference proteome</keyword>
<protein>
    <submittedName>
        <fullName evidence="1">Uncharacterized protein</fullName>
    </submittedName>
</protein>
<dbReference type="RefSeq" id="WP_093959309.1">
    <property type="nucleotide sequence ID" value="NZ_NEWD01000002.1"/>
</dbReference>
<sequence length="67" mass="7573">MSFPTEIIRGTLTDIAFKEPNNRLCYDVDDIHPISTRTILIPQGFDYEEFIAITEAIHTALAGMEES</sequence>
<name>A0A229W1A4_9BIFI</name>
<comment type="caution">
    <text evidence="1">The sequence shown here is derived from an EMBL/GenBank/DDBJ whole genome shotgun (WGS) entry which is preliminary data.</text>
</comment>
<dbReference type="AlphaFoldDB" id="A0A229W1A4"/>
<evidence type="ECO:0000313" key="1">
    <source>
        <dbReference type="EMBL" id="OXN01639.1"/>
    </source>
</evidence>
<evidence type="ECO:0000313" key="2">
    <source>
        <dbReference type="Proteomes" id="UP000215433"/>
    </source>
</evidence>
<gene>
    <name evidence="1" type="ORF">Tam10B_0081</name>
</gene>
<proteinExistence type="predicted"/>
<organism evidence="1 2">
    <name type="scientific">Bifidobacterium vansinderenii</name>
    <dbReference type="NCBI Taxonomy" id="1984871"/>
    <lineage>
        <taxon>Bacteria</taxon>
        <taxon>Bacillati</taxon>
        <taxon>Actinomycetota</taxon>
        <taxon>Actinomycetes</taxon>
        <taxon>Bifidobacteriales</taxon>
        <taxon>Bifidobacteriaceae</taxon>
        <taxon>Bifidobacterium</taxon>
    </lineage>
</organism>